<accession>A0A6J2YWM9</accession>
<evidence type="ECO:0000256" key="4">
    <source>
        <dbReference type="ARBA" id="ARBA00023140"/>
    </source>
</evidence>
<comment type="subcellular location">
    <subcellularLocation>
        <location evidence="1">Peroxisome</location>
    </subcellularLocation>
</comment>
<evidence type="ECO:0000259" key="6">
    <source>
        <dbReference type="Pfam" id="PF13193"/>
    </source>
</evidence>
<dbReference type="InterPro" id="IPR045851">
    <property type="entry name" value="AMP-bd_C_sf"/>
</dbReference>
<dbReference type="GeneID" id="115891010"/>
<dbReference type="KEGG" id="soy:115891010"/>
<keyword evidence="7" id="KW-1185">Reference proteome</keyword>
<dbReference type="FunFam" id="3.30.300.30:FF:000007">
    <property type="entry name" value="4-coumarate--CoA ligase 2"/>
    <property type="match status" value="1"/>
</dbReference>
<proteinExistence type="inferred from homology"/>
<organism evidence="7 8">
    <name type="scientific">Sitophilus oryzae</name>
    <name type="common">Rice weevil</name>
    <name type="synonym">Curculio oryzae</name>
    <dbReference type="NCBI Taxonomy" id="7048"/>
    <lineage>
        <taxon>Eukaryota</taxon>
        <taxon>Metazoa</taxon>
        <taxon>Ecdysozoa</taxon>
        <taxon>Arthropoda</taxon>
        <taxon>Hexapoda</taxon>
        <taxon>Insecta</taxon>
        <taxon>Pterygota</taxon>
        <taxon>Neoptera</taxon>
        <taxon>Endopterygota</taxon>
        <taxon>Coleoptera</taxon>
        <taxon>Polyphaga</taxon>
        <taxon>Cucujiformia</taxon>
        <taxon>Curculionidae</taxon>
        <taxon>Dryophthorinae</taxon>
        <taxon>Sitophilus</taxon>
    </lineage>
</organism>
<dbReference type="GO" id="GO:0016405">
    <property type="term" value="F:CoA-ligase activity"/>
    <property type="evidence" value="ECO:0007669"/>
    <property type="project" value="TreeGrafter"/>
</dbReference>
<dbReference type="RefSeq" id="XP_030767260.1">
    <property type="nucleotide sequence ID" value="XM_030911400.1"/>
</dbReference>
<dbReference type="PROSITE" id="PS00455">
    <property type="entry name" value="AMP_BINDING"/>
    <property type="match status" value="1"/>
</dbReference>
<name>A0A6J2YWM9_SITOR</name>
<comment type="similarity">
    <text evidence="2">Belongs to the ATP-dependent AMP-binding enzyme family.</text>
</comment>
<sequence>MNFSCSFFYRLSLVWFGRMKDFIIRGPKSSYKPIPKGYAEYFFDIAEEFKDNILQIDGTTDESETYGQVKARSIKVALAIKKLGLKPKDVVLLCCKNDLNNIIPVLGTLYLGGYVSSAHPKQSLDDVKYFLGLVQPKLLFVDQDSVGLVEKAMELCGMKATIVVVGNSDKYPTMRSMESRFYEEEKSFSPIKQKGNDIAFILFTSGTTSSPKGIYISNRSALEGGRLIIENGYTKPGVLMNFTSFYWVSTLLVTSKCFLTGSTRILGNSISAEKYLNLVEKYKITYTFMSNSFTYGISSLGPDIIKKYDTSSLYSVLVGGATVNPAQILKLREVLPYTKVAMGYGSTETSFISCFDFQSREAYESKLESSGKLLADVELKIVDVDTGKLLGPNQEGEIRLKTPYLMCGYHNLDKTDSFDEDGFLKMSDLGYYDIDHYIYVTDRIKEMFKYQGNQVSPSTIENSLLSHPSVEEAVVFGVPHRIDNNHPAALVVVKPGQRLEAKELIDFTDLRLADTHRLRGGVIIVNSIPKTPTGKAQRRSLKEMFGKKAR</sequence>
<dbReference type="PANTHER" id="PTHR24096:SF149">
    <property type="entry name" value="AMP-BINDING DOMAIN-CONTAINING PROTEIN-RELATED"/>
    <property type="match status" value="1"/>
</dbReference>
<dbReference type="InterPro" id="IPR000873">
    <property type="entry name" value="AMP-dep_synth/lig_dom"/>
</dbReference>
<dbReference type="InParanoid" id="A0A6J2YWM9"/>
<feature type="domain" description="AMP-binding enzyme C-terminal" evidence="6">
    <location>
        <begin position="460"/>
        <end position="535"/>
    </location>
</feature>
<evidence type="ECO:0000259" key="5">
    <source>
        <dbReference type="Pfam" id="PF00501"/>
    </source>
</evidence>
<gene>
    <name evidence="8" type="primary">LOC115891010</name>
</gene>
<keyword evidence="3" id="KW-0436">Ligase</keyword>
<dbReference type="PANTHER" id="PTHR24096">
    <property type="entry name" value="LONG-CHAIN-FATTY-ACID--COA LIGASE"/>
    <property type="match status" value="1"/>
</dbReference>
<dbReference type="Proteomes" id="UP000504635">
    <property type="component" value="Unplaced"/>
</dbReference>
<reference evidence="8" key="1">
    <citation type="submission" date="2025-08" db="UniProtKB">
        <authorList>
            <consortium name="RefSeq"/>
        </authorList>
    </citation>
    <scope>IDENTIFICATION</scope>
    <source>
        <tissue evidence="8">Gonads</tissue>
    </source>
</reference>
<evidence type="ECO:0000256" key="2">
    <source>
        <dbReference type="ARBA" id="ARBA00006432"/>
    </source>
</evidence>
<dbReference type="InterPro" id="IPR025110">
    <property type="entry name" value="AMP-bd_C"/>
</dbReference>
<evidence type="ECO:0000313" key="7">
    <source>
        <dbReference type="Proteomes" id="UP000504635"/>
    </source>
</evidence>
<feature type="domain" description="AMP-dependent synthetase/ligase" evidence="5">
    <location>
        <begin position="45"/>
        <end position="410"/>
    </location>
</feature>
<dbReference type="Gene3D" id="3.40.50.12780">
    <property type="entry name" value="N-terminal domain of ligase-like"/>
    <property type="match status" value="1"/>
</dbReference>
<evidence type="ECO:0000313" key="8">
    <source>
        <dbReference type="RefSeq" id="XP_030767260.1"/>
    </source>
</evidence>
<dbReference type="SUPFAM" id="SSF56801">
    <property type="entry name" value="Acetyl-CoA synthetase-like"/>
    <property type="match status" value="1"/>
</dbReference>
<dbReference type="Pfam" id="PF00501">
    <property type="entry name" value="AMP-binding"/>
    <property type="match status" value="1"/>
</dbReference>
<dbReference type="InterPro" id="IPR042099">
    <property type="entry name" value="ANL_N_sf"/>
</dbReference>
<keyword evidence="4" id="KW-0576">Peroxisome</keyword>
<evidence type="ECO:0000256" key="3">
    <source>
        <dbReference type="ARBA" id="ARBA00022598"/>
    </source>
</evidence>
<evidence type="ECO:0000256" key="1">
    <source>
        <dbReference type="ARBA" id="ARBA00004275"/>
    </source>
</evidence>
<dbReference type="GO" id="GO:0005777">
    <property type="term" value="C:peroxisome"/>
    <property type="evidence" value="ECO:0007669"/>
    <property type="project" value="UniProtKB-SubCell"/>
</dbReference>
<dbReference type="OrthoDB" id="10253869at2759"/>
<dbReference type="InterPro" id="IPR020845">
    <property type="entry name" value="AMP-binding_CS"/>
</dbReference>
<protein>
    <submittedName>
        <fullName evidence="8">4-coumarate--CoA ligase 1-like isoform X1</fullName>
    </submittedName>
</protein>
<dbReference type="AlphaFoldDB" id="A0A6J2YWM9"/>
<dbReference type="Gene3D" id="3.30.300.30">
    <property type="match status" value="1"/>
</dbReference>
<dbReference type="Pfam" id="PF13193">
    <property type="entry name" value="AMP-binding_C"/>
    <property type="match status" value="1"/>
</dbReference>